<evidence type="ECO:0000256" key="10">
    <source>
        <dbReference type="ARBA" id="ARBA00023180"/>
    </source>
</evidence>
<evidence type="ECO:0000256" key="9">
    <source>
        <dbReference type="ARBA" id="ARBA00023170"/>
    </source>
</evidence>
<evidence type="ECO:0000313" key="21">
    <source>
        <dbReference type="EMBL" id="EEN69809.1"/>
    </source>
</evidence>
<evidence type="ECO:0000259" key="20">
    <source>
        <dbReference type="SMART" id="SM00918"/>
    </source>
</evidence>
<dbReference type="AlphaFoldDB" id="C3XPD8"/>
<dbReference type="GO" id="GO:0045211">
    <property type="term" value="C:postsynaptic membrane"/>
    <property type="evidence" value="ECO:0007669"/>
    <property type="project" value="UniProtKB-SubCell"/>
</dbReference>
<keyword evidence="4 18" id="KW-0812">Transmembrane</keyword>
<gene>
    <name evidence="21" type="ORF">BRAFLDRAFT_85341</name>
</gene>
<evidence type="ECO:0000256" key="6">
    <source>
        <dbReference type="ARBA" id="ARBA00023018"/>
    </source>
</evidence>
<accession>C3XPD8</accession>
<comment type="subcellular location">
    <subcellularLocation>
        <location evidence="1">Cell membrane</location>
        <topology evidence="1">Multi-pass membrane protein</topology>
    </subcellularLocation>
    <subcellularLocation>
        <location evidence="14">Postsynaptic cell membrane</location>
    </subcellularLocation>
</comment>
<feature type="domain" description="Ionotropic glutamate receptor C-terminal" evidence="19">
    <location>
        <begin position="342"/>
        <end position="708"/>
    </location>
</feature>
<evidence type="ECO:0000256" key="2">
    <source>
        <dbReference type="ARBA" id="ARBA00022448"/>
    </source>
</evidence>
<dbReference type="SMART" id="SM00918">
    <property type="entry name" value="Lig_chan-Glu_bd"/>
    <property type="match status" value="2"/>
</dbReference>
<dbReference type="SMART" id="SM00079">
    <property type="entry name" value="PBPe"/>
    <property type="match status" value="2"/>
</dbReference>
<dbReference type="SUPFAM" id="SSF53850">
    <property type="entry name" value="Periplasmic binding protein-like II"/>
    <property type="match status" value="2"/>
</dbReference>
<evidence type="ECO:0000256" key="3">
    <source>
        <dbReference type="ARBA" id="ARBA00022475"/>
    </source>
</evidence>
<evidence type="ECO:0000256" key="18">
    <source>
        <dbReference type="SAM" id="Phobius"/>
    </source>
</evidence>
<dbReference type="InterPro" id="IPR015683">
    <property type="entry name" value="Ionotropic_Glu_rcpt"/>
</dbReference>
<sequence length="811" mass="92085">MEESGNILRVAVFERHPFVVKASSPIGNEWVGFCISLLEELSKIMNFNYELYETPDGISGNELPDGTWSGVIGELTSGKADLAVSALSITSLREKAVDFTKPFMEYGNVLVMRKPSEQDRDLLAFVHPFQWKVWLCIAVSMFTVGILLFLTSRLRLKMNAGDRHADNDRAFNLRNSLWFVYWSMMRKGGEPPPRSLSTRIMAGFWWLFVLIVVSTYTANLTAFLTVKRLKHPVTSLDDLASQTKVKYGIVNHGSLYDFFKSQIGTSSTYERLWHGMTAKPDDSFVSTLEEGMKRAKKGGYAFIVDGTYFVYEGVFYLLFSGLVIGLMVAVAEISWHRNHRIKKVSSDPESLKRSPFIVKLESPDGFQWSGFCVDLLNHLSSLLNFRYELYETPGNAAGNRLPDGNWTGVIGQIVNEKADLALSSLSITSLREKVVDFTNPFMEYGHVLVMRRPSLEDRHILAFTHPFHWQVWLCIITCMFTVGILLFLTSRLRLKMNAGDRHADNDRAFNLRNSLWFVYWSMMRKGGEPPPRSLSIRIMAGFWWLFVLIVVSTYTANLTAFLTVKRLKHPVTSLDDLASQTKVKYGIVNRGSLYDFFKAQEGTSSIYERLWYGMEANPQESFVSNIQEGMDRARQGEYAFITEGTHFMYEAMKDPDCQLSMVGAPFVYGGYGIATRNGSHWTEKLTIGILQLRELGRINALRDRWWPKSECSLDGSDPRANASGLTLGELKGVFYLLFCGLAVGVVVAVCEIYWQNTHPVKESEQSVPLEKDLSQEFTDHAFLRECLQKAEIGEIRVVIQKIEPSNTDRNP</sequence>
<keyword evidence="7" id="KW-0406">Ion transport</keyword>
<dbReference type="InParanoid" id="C3XPD8"/>
<keyword evidence="17" id="KW-1015">Disulfide bond</keyword>
<keyword evidence="9" id="KW-0675">Receptor</keyword>
<evidence type="ECO:0000256" key="12">
    <source>
        <dbReference type="ARBA" id="ARBA00023286"/>
    </source>
</evidence>
<keyword evidence="12" id="KW-1071">Ligand-gated ion channel</keyword>
<feature type="domain" description="Ionotropic glutamate receptor C-terminal" evidence="19">
    <location>
        <begin position="7"/>
        <end position="338"/>
    </location>
</feature>
<feature type="transmembrane region" description="Helical" evidence="18">
    <location>
        <begin position="733"/>
        <end position="754"/>
    </location>
</feature>
<dbReference type="PRINTS" id="PR00177">
    <property type="entry name" value="NMDARECEPTOR"/>
</dbReference>
<feature type="site" description="Interaction with the cone snail toxin Con-ikot-ikot" evidence="16">
    <location>
        <position position="598"/>
    </location>
</feature>
<evidence type="ECO:0000259" key="19">
    <source>
        <dbReference type="SMART" id="SM00079"/>
    </source>
</evidence>
<keyword evidence="5 18" id="KW-1133">Transmembrane helix</keyword>
<evidence type="ECO:0000256" key="8">
    <source>
        <dbReference type="ARBA" id="ARBA00023136"/>
    </source>
</evidence>
<protein>
    <recommendedName>
        <fullName evidence="22">Glutamate receptor</fullName>
    </recommendedName>
</protein>
<dbReference type="Gene3D" id="1.10.287.70">
    <property type="match status" value="2"/>
</dbReference>
<evidence type="ECO:0000256" key="1">
    <source>
        <dbReference type="ARBA" id="ARBA00004651"/>
    </source>
</evidence>
<dbReference type="InterPro" id="IPR001320">
    <property type="entry name" value="Iontro_rcpt_C"/>
</dbReference>
<feature type="site" description="Interaction with the cone snail toxin Con-ikot-ikot" evidence="16">
    <location>
        <position position="400"/>
    </location>
</feature>
<keyword evidence="8 18" id="KW-0472">Membrane</keyword>
<feature type="binding site" evidence="15">
    <location>
        <position position="643"/>
    </location>
    <ligand>
        <name>L-glutamate</name>
        <dbReference type="ChEBI" id="CHEBI:29985"/>
    </ligand>
</feature>
<evidence type="ECO:0000256" key="4">
    <source>
        <dbReference type="ARBA" id="ARBA00022692"/>
    </source>
</evidence>
<evidence type="ECO:0000256" key="17">
    <source>
        <dbReference type="PIRSR" id="PIRSR601508-3"/>
    </source>
</evidence>
<dbReference type="GO" id="GO:0015276">
    <property type="term" value="F:ligand-gated monoatomic ion channel activity"/>
    <property type="evidence" value="ECO:0007669"/>
    <property type="project" value="InterPro"/>
</dbReference>
<dbReference type="PANTHER" id="PTHR18966">
    <property type="entry name" value="IONOTROPIC GLUTAMATE RECEPTOR"/>
    <property type="match status" value="1"/>
</dbReference>
<reference evidence="21" key="1">
    <citation type="journal article" date="2008" name="Nature">
        <title>The amphioxus genome and the evolution of the chordate karyotype.</title>
        <authorList>
            <consortium name="US DOE Joint Genome Institute (JGI-PGF)"/>
            <person name="Putnam N.H."/>
            <person name="Butts T."/>
            <person name="Ferrier D.E.K."/>
            <person name="Furlong R.F."/>
            <person name="Hellsten U."/>
            <person name="Kawashima T."/>
            <person name="Robinson-Rechavi M."/>
            <person name="Shoguchi E."/>
            <person name="Terry A."/>
            <person name="Yu J.-K."/>
            <person name="Benito-Gutierrez E.L."/>
            <person name="Dubchak I."/>
            <person name="Garcia-Fernandez J."/>
            <person name="Gibson-Brown J.J."/>
            <person name="Grigoriev I.V."/>
            <person name="Horton A.C."/>
            <person name="de Jong P.J."/>
            <person name="Jurka J."/>
            <person name="Kapitonov V.V."/>
            <person name="Kohara Y."/>
            <person name="Kuroki Y."/>
            <person name="Lindquist E."/>
            <person name="Lucas S."/>
            <person name="Osoegawa K."/>
            <person name="Pennacchio L.A."/>
            <person name="Salamov A.A."/>
            <person name="Satou Y."/>
            <person name="Sauka-Spengler T."/>
            <person name="Schmutz J."/>
            <person name="Shin-I T."/>
            <person name="Toyoda A."/>
            <person name="Bronner-Fraser M."/>
            <person name="Fujiyama A."/>
            <person name="Holland L.Z."/>
            <person name="Holland P.W.H."/>
            <person name="Satoh N."/>
            <person name="Rokhsar D.S."/>
        </authorList>
    </citation>
    <scope>NUCLEOTIDE SEQUENCE [LARGE SCALE GENOMIC DNA]</scope>
    <source>
        <strain evidence="21">S238N-H82</strain>
        <tissue evidence="21">Testes</tissue>
    </source>
</reference>
<feature type="site" description="Crucial to convey clamshell closure to channel opening" evidence="16">
    <location>
        <position position="571"/>
    </location>
</feature>
<feature type="transmembrane region" description="Helical" evidence="18">
    <location>
        <begin position="131"/>
        <end position="150"/>
    </location>
</feature>
<feature type="disulfide bond" evidence="17">
    <location>
        <begin position="657"/>
        <end position="711"/>
    </location>
</feature>
<feature type="domain" description="Ionotropic glutamate receptor L-glutamate and glycine-binding" evidence="20">
    <location>
        <begin position="355"/>
        <end position="415"/>
    </location>
</feature>
<feature type="transmembrane region" description="Helical" evidence="18">
    <location>
        <begin position="314"/>
        <end position="335"/>
    </location>
</feature>
<dbReference type="FunFam" id="3.40.190.10:FF:000255">
    <property type="entry name" value="GLutamate Receptor family (AMPA)"/>
    <property type="match status" value="1"/>
</dbReference>
<organism evidence="21">
    <name type="scientific">Branchiostoma floridae</name>
    <name type="common">Florida lancelet</name>
    <name type="synonym">Amphioxus</name>
    <dbReference type="NCBI Taxonomy" id="7739"/>
    <lineage>
        <taxon>Eukaryota</taxon>
        <taxon>Metazoa</taxon>
        <taxon>Chordata</taxon>
        <taxon>Cephalochordata</taxon>
        <taxon>Leptocardii</taxon>
        <taxon>Amphioxiformes</taxon>
        <taxon>Branchiostomatidae</taxon>
        <taxon>Branchiostoma</taxon>
    </lineage>
</organism>
<evidence type="ECO:0000256" key="11">
    <source>
        <dbReference type="ARBA" id="ARBA00023257"/>
    </source>
</evidence>
<feature type="binding site" evidence="15">
    <location>
        <position position="431"/>
    </location>
    <ligand>
        <name>L-glutamate</name>
        <dbReference type="ChEBI" id="CHEBI:29985"/>
    </ligand>
</feature>
<dbReference type="GO" id="GO:0038023">
    <property type="term" value="F:signaling receptor activity"/>
    <property type="evidence" value="ECO:0007669"/>
    <property type="project" value="InterPro"/>
</dbReference>
<feature type="transmembrane region" description="Helical" evidence="18">
    <location>
        <begin position="467"/>
        <end position="488"/>
    </location>
</feature>
<dbReference type="Pfam" id="PF10613">
    <property type="entry name" value="Lig_chan-Glu_bd"/>
    <property type="match status" value="2"/>
</dbReference>
<keyword evidence="3" id="KW-1003">Cell membrane</keyword>
<evidence type="ECO:0000256" key="5">
    <source>
        <dbReference type="ARBA" id="ARBA00022989"/>
    </source>
</evidence>
<dbReference type="eggNOG" id="KOG1052">
    <property type="taxonomic scope" value="Eukaryota"/>
</dbReference>
<keyword evidence="6" id="KW-0770">Synapse</keyword>
<dbReference type="FunFam" id="1.10.287.70:FF:000143">
    <property type="entry name" value="Probable glutamate receptor"/>
    <property type="match status" value="2"/>
</dbReference>
<keyword evidence="2" id="KW-0813">Transport</keyword>
<name>C3XPD8_BRAFL</name>
<evidence type="ECO:0000256" key="14">
    <source>
        <dbReference type="ARBA" id="ARBA00034100"/>
    </source>
</evidence>
<dbReference type="InterPro" id="IPR019594">
    <property type="entry name" value="Glu/Gly-bd"/>
</dbReference>
<dbReference type="FunFam" id="3.40.190.10:FF:000671">
    <property type="entry name" value="Uncharacterized protein"/>
    <property type="match status" value="1"/>
</dbReference>
<feature type="domain" description="Ionotropic glutamate receptor L-glutamate and glycine-binding" evidence="20">
    <location>
        <begin position="17"/>
        <end position="77"/>
    </location>
</feature>
<keyword evidence="11" id="KW-0628">Postsynaptic cell membrane</keyword>
<feature type="binding site" evidence="15">
    <location>
        <position position="426"/>
    </location>
    <ligand>
        <name>L-glutamate</name>
        <dbReference type="ChEBI" id="CHEBI:29985"/>
    </ligand>
</feature>
<dbReference type="FunFam" id="3.40.190.10:FF:000024">
    <property type="entry name" value="Glutamate receptor, ionotropic, delta 1"/>
    <property type="match status" value="1"/>
</dbReference>
<feature type="binding site" evidence="15">
    <location>
        <position position="592"/>
    </location>
    <ligand>
        <name>L-glutamate</name>
        <dbReference type="ChEBI" id="CHEBI:29985"/>
    </ligand>
</feature>
<dbReference type="Pfam" id="PF00060">
    <property type="entry name" value="Lig_chan"/>
    <property type="match status" value="2"/>
</dbReference>
<evidence type="ECO:0008006" key="22">
    <source>
        <dbReference type="Google" id="ProtNLM"/>
    </source>
</evidence>
<evidence type="ECO:0000256" key="15">
    <source>
        <dbReference type="PIRSR" id="PIRSR601508-1"/>
    </source>
</evidence>
<keyword evidence="13" id="KW-0407">Ion channel</keyword>
<dbReference type="Gene3D" id="3.40.190.10">
    <property type="entry name" value="Periplasmic binding protein-like II"/>
    <property type="match status" value="3"/>
</dbReference>
<feature type="transmembrane region" description="Helical" evidence="18">
    <location>
        <begin position="542"/>
        <end position="564"/>
    </location>
</feature>
<dbReference type="InterPro" id="IPR001508">
    <property type="entry name" value="Iono_Glu_rcpt_met"/>
</dbReference>
<feature type="transmembrane region" description="Helical" evidence="18">
    <location>
        <begin position="204"/>
        <end position="226"/>
    </location>
</feature>
<evidence type="ECO:0000256" key="13">
    <source>
        <dbReference type="ARBA" id="ARBA00023303"/>
    </source>
</evidence>
<evidence type="ECO:0000256" key="7">
    <source>
        <dbReference type="ARBA" id="ARBA00023065"/>
    </source>
</evidence>
<evidence type="ECO:0000256" key="16">
    <source>
        <dbReference type="PIRSR" id="PIRSR601508-2"/>
    </source>
</evidence>
<proteinExistence type="predicted"/>
<keyword evidence="10" id="KW-0325">Glycoprotein</keyword>
<dbReference type="EMBL" id="GG666451">
    <property type="protein sequence ID" value="EEN69809.1"/>
    <property type="molecule type" value="Genomic_DNA"/>
</dbReference>